<proteinExistence type="inferred from homology"/>
<evidence type="ECO:0000259" key="2">
    <source>
        <dbReference type="Pfam" id="PF01370"/>
    </source>
</evidence>
<dbReference type="SUPFAM" id="SSF51735">
    <property type="entry name" value="NAD(P)-binding Rossmann-fold domains"/>
    <property type="match status" value="1"/>
</dbReference>
<dbReference type="InterPro" id="IPR036291">
    <property type="entry name" value="NAD(P)-bd_dom_sf"/>
</dbReference>
<sequence>MSGTVLITGAFGLVGTETVRRFAADGWRVVATAHRKAYDELPPRVETRWLDLTDPAQVRSLVTEVSPDVIVHLAAVIPPLVYCDVAFARRLNVGATASLVGAASEQPRPPRFLHASSTAIYGSRNPYRHPELLTLDTPLHPCELYGGLKLEAEECVRSSGLDWVVLRLGGVLSVDPRAMPVTRDIMYFTSALPSDGRVHSVDTRDVATAFAAAAQKDVLGEILLIGGDDSHLLRQGEIGSSMAAARGMPGLMPQGRPGDPDDDDCWYPSADWMDAAGAQKALQFQHHSWPDMLAEMRAQTGWKRYPLRAFVPLARGFIKRQAAYRKSPGQYGDVWAALGARFGNTAVDTAAP</sequence>
<comment type="similarity">
    <text evidence="1">Belongs to the NAD(P)-dependent epimerase/dehydratase family.</text>
</comment>
<protein>
    <submittedName>
        <fullName evidence="3">NAD(P)-dependent oxidoreductase</fullName>
    </submittedName>
</protein>
<dbReference type="Pfam" id="PF01370">
    <property type="entry name" value="Epimerase"/>
    <property type="match status" value="1"/>
</dbReference>
<dbReference type="PANTHER" id="PTHR43000">
    <property type="entry name" value="DTDP-D-GLUCOSE 4,6-DEHYDRATASE-RELATED"/>
    <property type="match status" value="1"/>
</dbReference>
<dbReference type="Gene3D" id="3.40.50.720">
    <property type="entry name" value="NAD(P)-binding Rossmann-like Domain"/>
    <property type="match status" value="1"/>
</dbReference>
<feature type="domain" description="NAD-dependent epimerase/dehydratase" evidence="2">
    <location>
        <begin position="5"/>
        <end position="225"/>
    </location>
</feature>
<dbReference type="EMBL" id="JAUFSA010000001">
    <property type="protein sequence ID" value="MDP7735919.1"/>
    <property type="molecule type" value="Genomic_DNA"/>
</dbReference>
<accession>A0A4R5WXY8</accession>
<evidence type="ECO:0000256" key="1">
    <source>
        <dbReference type="ARBA" id="ARBA00007637"/>
    </source>
</evidence>
<dbReference type="Proteomes" id="UP001229081">
    <property type="component" value="Unassembled WGS sequence"/>
</dbReference>
<evidence type="ECO:0000313" key="3">
    <source>
        <dbReference type="EMBL" id="MDP7735919.1"/>
    </source>
</evidence>
<evidence type="ECO:0000313" key="4">
    <source>
        <dbReference type="Proteomes" id="UP001229081"/>
    </source>
</evidence>
<dbReference type="AlphaFoldDB" id="A0A4R5WXY8"/>
<organism evidence="3 4">
    <name type="scientific">Mycobacterium paragordonae</name>
    <dbReference type="NCBI Taxonomy" id="1389713"/>
    <lineage>
        <taxon>Bacteria</taxon>
        <taxon>Bacillati</taxon>
        <taxon>Actinomycetota</taxon>
        <taxon>Actinomycetes</taxon>
        <taxon>Mycobacteriales</taxon>
        <taxon>Mycobacteriaceae</taxon>
        <taxon>Mycobacterium</taxon>
    </lineage>
</organism>
<gene>
    <name evidence="3" type="ORF">QXL92_14330</name>
</gene>
<comment type="caution">
    <text evidence="3">The sequence shown here is derived from an EMBL/GenBank/DDBJ whole genome shotgun (WGS) entry which is preliminary data.</text>
</comment>
<name>A0A4R5WXY8_9MYCO</name>
<dbReference type="InterPro" id="IPR001509">
    <property type="entry name" value="Epimerase_deHydtase"/>
</dbReference>
<dbReference type="RefSeq" id="WP_065043987.1">
    <property type="nucleotide sequence ID" value="NZ_JAUFSA010000001.1"/>
</dbReference>
<reference evidence="3" key="1">
    <citation type="submission" date="2023-06" db="EMBL/GenBank/DDBJ databases">
        <title>Identification of two novel mycobacterium reveal diversities and complexities of Mycobacterium gordonae clade.</title>
        <authorList>
            <person name="Matsumoto Y."/>
            <person name="Nakamura S."/>
            <person name="Motooka D."/>
            <person name="Fukushima K."/>
        </authorList>
    </citation>
    <scope>NUCLEOTIDE SEQUENCE</scope>
    <source>
        <strain evidence="3">TY812</strain>
    </source>
</reference>